<dbReference type="Proteomes" id="UP000190162">
    <property type="component" value="Unassembled WGS sequence"/>
</dbReference>
<keyword evidence="2" id="KW-1185">Reference proteome</keyword>
<reference evidence="2" key="1">
    <citation type="submission" date="2017-02" db="EMBL/GenBank/DDBJ databases">
        <authorList>
            <person name="Varghese N."/>
            <person name="Submissions S."/>
        </authorList>
    </citation>
    <scope>NUCLEOTIDE SEQUENCE [LARGE SCALE GENOMIC DNA]</scope>
    <source>
        <strain evidence="2">DSM 22720</strain>
    </source>
</reference>
<sequence>MKLQSAIKRLHEFDMKGHYVYRHGDLRKLFIEDSERAFNAGLKRLLNAGVLERVVRGVYVYCLSSKTKSVDTIEYIVKALRRGEYNYISLESALSEYGVISQIPIDRLTIMSTGRKGEYKTPYGVIEITHTKRSVSDILNSIYRSERPLRVATQDAAIRDLRRVGRNLHLLPESY</sequence>
<name>A0A1T4VUU7_9GAMM</name>
<evidence type="ECO:0000313" key="1">
    <source>
        <dbReference type="EMBL" id="SKA68752.1"/>
    </source>
</evidence>
<dbReference type="AlphaFoldDB" id="A0A1T4VUU7"/>
<evidence type="ECO:0000313" key="2">
    <source>
        <dbReference type="Proteomes" id="UP000190162"/>
    </source>
</evidence>
<dbReference type="NCBIfam" id="NF047376">
    <property type="entry name" value="TAA_AbiEi"/>
    <property type="match status" value="1"/>
</dbReference>
<proteinExistence type="predicted"/>
<protein>
    <submittedName>
        <fullName evidence="1">Transcriptional regulator, AbiEi antitoxin, Type IV TA system</fullName>
    </submittedName>
</protein>
<dbReference type="OrthoDB" id="3235173at2"/>
<gene>
    <name evidence="1" type="ORF">SAMN02745132_04333</name>
</gene>
<organism evidence="1 2">
    <name type="scientific">Enterovibrio nigricans DSM 22720</name>
    <dbReference type="NCBI Taxonomy" id="1121868"/>
    <lineage>
        <taxon>Bacteria</taxon>
        <taxon>Pseudomonadati</taxon>
        <taxon>Pseudomonadota</taxon>
        <taxon>Gammaproteobacteria</taxon>
        <taxon>Vibrionales</taxon>
        <taxon>Vibrionaceae</taxon>
        <taxon>Enterovibrio</taxon>
    </lineage>
</organism>
<dbReference type="EMBL" id="FUXU01000104">
    <property type="protein sequence ID" value="SKA68752.1"/>
    <property type="molecule type" value="Genomic_DNA"/>
</dbReference>
<accession>A0A1T4VUU7</accession>
<dbReference type="InterPro" id="IPR059220">
    <property type="entry name" value="AbiEi"/>
</dbReference>
<dbReference type="RefSeq" id="WP_078754424.1">
    <property type="nucleotide sequence ID" value="NZ_FUXU01000104.1"/>
</dbReference>